<comment type="caution">
    <text evidence="2">The sequence shown here is derived from an EMBL/GenBank/DDBJ whole genome shotgun (WGS) entry which is preliminary data.</text>
</comment>
<reference evidence="3" key="1">
    <citation type="journal article" date="2019" name="Int. J. Syst. Evol. Microbiol.">
        <title>The Global Catalogue of Microorganisms (GCM) 10K type strain sequencing project: providing services to taxonomists for standard genome sequencing and annotation.</title>
        <authorList>
            <consortium name="The Broad Institute Genomics Platform"/>
            <consortium name="The Broad Institute Genome Sequencing Center for Infectious Disease"/>
            <person name="Wu L."/>
            <person name="Ma J."/>
        </authorList>
    </citation>
    <scope>NUCLEOTIDE SEQUENCE [LARGE SCALE GENOMIC DNA]</scope>
    <source>
        <strain evidence="3">JCM 9377</strain>
    </source>
</reference>
<dbReference type="EMBL" id="BAAAUV010000007">
    <property type="protein sequence ID" value="GAA3214083.1"/>
    <property type="molecule type" value="Genomic_DNA"/>
</dbReference>
<organism evidence="2 3">
    <name type="scientific">Actinocorallia longicatena</name>
    <dbReference type="NCBI Taxonomy" id="111803"/>
    <lineage>
        <taxon>Bacteria</taxon>
        <taxon>Bacillati</taxon>
        <taxon>Actinomycetota</taxon>
        <taxon>Actinomycetes</taxon>
        <taxon>Streptosporangiales</taxon>
        <taxon>Thermomonosporaceae</taxon>
        <taxon>Actinocorallia</taxon>
    </lineage>
</organism>
<evidence type="ECO:0008006" key="4">
    <source>
        <dbReference type="Google" id="ProtNLM"/>
    </source>
</evidence>
<name>A0ABP6QAW6_9ACTN</name>
<keyword evidence="1" id="KW-0472">Membrane</keyword>
<sequence>MKTVAAAEEISWSEVTAFLGMALILTFLIGICISSWLEFRKQKAGAQQVDDLRQLVHRFEQLAENTLDAQQRAAADLAELRTRTASIEKILRTVE</sequence>
<evidence type="ECO:0000313" key="3">
    <source>
        <dbReference type="Proteomes" id="UP001501237"/>
    </source>
</evidence>
<proteinExistence type="predicted"/>
<dbReference type="RefSeq" id="WP_344829202.1">
    <property type="nucleotide sequence ID" value="NZ_BAAAUV010000007.1"/>
</dbReference>
<protein>
    <recommendedName>
        <fullName evidence="4">BhlA-like holin</fullName>
    </recommendedName>
</protein>
<keyword evidence="1" id="KW-0812">Transmembrane</keyword>
<accession>A0ABP6QAW6</accession>
<dbReference type="Proteomes" id="UP001501237">
    <property type="component" value="Unassembled WGS sequence"/>
</dbReference>
<gene>
    <name evidence="2" type="ORF">GCM10010468_34650</name>
</gene>
<keyword evidence="3" id="KW-1185">Reference proteome</keyword>
<evidence type="ECO:0000313" key="2">
    <source>
        <dbReference type="EMBL" id="GAA3214083.1"/>
    </source>
</evidence>
<keyword evidence="1" id="KW-1133">Transmembrane helix</keyword>
<feature type="transmembrane region" description="Helical" evidence="1">
    <location>
        <begin position="15"/>
        <end position="37"/>
    </location>
</feature>
<evidence type="ECO:0000256" key="1">
    <source>
        <dbReference type="SAM" id="Phobius"/>
    </source>
</evidence>